<dbReference type="OMA" id="EYNLHIC"/>
<reference evidence="2" key="1">
    <citation type="submission" date="2013-10" db="EMBL/GenBank/DDBJ databases">
        <title>Genome sequencing of Onchocerca volvulus.</title>
        <authorList>
            <person name="Cotton J."/>
            <person name="Tsai J."/>
            <person name="Stanley E."/>
            <person name="Tracey A."/>
            <person name="Holroyd N."/>
            <person name="Lustigman S."/>
            <person name="Berriman M."/>
        </authorList>
    </citation>
    <scope>NUCLEOTIDE SEQUENCE</scope>
</reference>
<accession>A0A8R1TQB6</accession>
<reference evidence="1" key="2">
    <citation type="submission" date="2022-06" db="UniProtKB">
        <authorList>
            <consortium name="EnsemblMetazoa"/>
        </authorList>
    </citation>
    <scope>IDENTIFICATION</scope>
</reference>
<dbReference type="AlphaFoldDB" id="A0A8R1TQB6"/>
<dbReference type="EMBL" id="CMVM020000075">
    <property type="status" value="NOT_ANNOTATED_CDS"/>
    <property type="molecule type" value="Genomic_DNA"/>
</dbReference>
<evidence type="ECO:0000313" key="2">
    <source>
        <dbReference type="Proteomes" id="UP000024404"/>
    </source>
</evidence>
<evidence type="ECO:0000313" key="1">
    <source>
        <dbReference type="EnsemblMetazoa" id="OVOC2606.1"/>
    </source>
</evidence>
<dbReference type="Proteomes" id="UP000024404">
    <property type="component" value="Unassembled WGS sequence"/>
</dbReference>
<dbReference type="EnsemblMetazoa" id="OVOC2606.1">
    <property type="protein sequence ID" value="OVOC2606.1"/>
    <property type="gene ID" value="WBGene00239415"/>
</dbReference>
<sequence length="425" mass="48229">MQTDNFCSEERMNAINEYNLHICYQFHRSYFKKTFNKLYCCKWMAVKGCLNEDDQVASGSTSGSTENVETTGRRGELIEFVNPVPVRYNYDDDVTIRFELFCTEKPMSSTSSDSRRNSDIIVRFRSSSEVLSWDSVDSLECELNAVVHRGRLSDEEDGKIREGSSGKFIVISERLLISRAFSEKQIRMEVSISQLEKRGKIKYTDLKVYLAIHRKNLKEDYIIVYRSPKTVEITSTSLHKFPEIVIPCEKLFGSVEGRVIYFTLRNAANGDIIGEADVFYSNLVADGKVNLKLRSRDVNSSALFGVSKCSFHPVGVLHINFYVDSNVMSCPSRSGAECRHRSSIELSSSLSFTEDRCQHFIKNVVGQKLGFIRPTSNVMLASGRTQAYLVSLLAPTIEVRLRQQSIQLADPLTDNNFHKCFSSDS</sequence>
<organism evidence="1 2">
    <name type="scientific">Onchocerca volvulus</name>
    <dbReference type="NCBI Taxonomy" id="6282"/>
    <lineage>
        <taxon>Eukaryota</taxon>
        <taxon>Metazoa</taxon>
        <taxon>Ecdysozoa</taxon>
        <taxon>Nematoda</taxon>
        <taxon>Chromadorea</taxon>
        <taxon>Rhabditida</taxon>
        <taxon>Spirurina</taxon>
        <taxon>Spiruromorpha</taxon>
        <taxon>Filarioidea</taxon>
        <taxon>Onchocercidae</taxon>
        <taxon>Onchocerca</taxon>
    </lineage>
</organism>
<proteinExistence type="predicted"/>
<protein>
    <submittedName>
        <fullName evidence="1">Uncharacterized protein</fullName>
    </submittedName>
</protein>
<name>A0A8R1TQB6_ONCVO</name>
<keyword evidence="2" id="KW-1185">Reference proteome</keyword>